<protein>
    <recommendedName>
        <fullName evidence="1">Putative adhesin Stv domain-containing protein</fullName>
    </recommendedName>
</protein>
<evidence type="ECO:0000259" key="1">
    <source>
        <dbReference type="Pfam" id="PF21527"/>
    </source>
</evidence>
<gene>
    <name evidence="2" type="ORF">JMJ56_08340</name>
</gene>
<reference evidence="2 3" key="1">
    <citation type="submission" date="2021-01" db="EMBL/GenBank/DDBJ databases">
        <title>Belnapia mucosa sp. nov. and Belnapia arida sp. nov., isolated from the Tabernas Desert (Almeria, Spain).</title>
        <authorList>
            <person name="Molina-Menor E."/>
            <person name="Vidal-Verdu A."/>
            <person name="Calonge A."/>
            <person name="Satari L."/>
            <person name="Pereto J."/>
            <person name="Porcar M."/>
        </authorList>
    </citation>
    <scope>NUCLEOTIDE SEQUENCE [LARGE SCALE GENOMIC DNA]</scope>
    <source>
        <strain evidence="2 3">T18</strain>
    </source>
</reference>
<accession>A0ABS1U3Y0</accession>
<comment type="caution">
    <text evidence="2">The sequence shown here is derived from an EMBL/GenBank/DDBJ whole genome shotgun (WGS) entry which is preliminary data.</text>
</comment>
<dbReference type="Proteomes" id="UP000660885">
    <property type="component" value="Unassembled WGS sequence"/>
</dbReference>
<proteinExistence type="predicted"/>
<organism evidence="2 3">
    <name type="scientific">Belnapia arida</name>
    <dbReference type="NCBI Taxonomy" id="2804533"/>
    <lineage>
        <taxon>Bacteria</taxon>
        <taxon>Pseudomonadati</taxon>
        <taxon>Pseudomonadota</taxon>
        <taxon>Alphaproteobacteria</taxon>
        <taxon>Acetobacterales</taxon>
        <taxon>Roseomonadaceae</taxon>
        <taxon>Belnapia</taxon>
    </lineage>
</organism>
<dbReference type="Pfam" id="PF21527">
    <property type="entry name" value="Stv"/>
    <property type="match status" value="1"/>
</dbReference>
<keyword evidence="3" id="KW-1185">Reference proteome</keyword>
<dbReference type="EMBL" id="JAETWB010000002">
    <property type="protein sequence ID" value="MBL6078011.1"/>
    <property type="molecule type" value="Genomic_DNA"/>
</dbReference>
<evidence type="ECO:0000313" key="2">
    <source>
        <dbReference type="EMBL" id="MBL6078011.1"/>
    </source>
</evidence>
<dbReference type="InterPro" id="IPR049002">
    <property type="entry name" value="Stv"/>
</dbReference>
<name>A0ABS1U3Y0_9PROT</name>
<feature type="domain" description="Putative adhesin Stv" evidence="1">
    <location>
        <begin position="7"/>
        <end position="131"/>
    </location>
</feature>
<sequence length="158" mass="16857">MFGVVDYVCGGHGARWPTDGTFTVPAGVTILFYVPDGDPLPNTMGQKVDQVLAGGTAPTPIETVTAGSPCRNYRLFSSKAGGYLNLAMSSTANDRYITTTDKDVGIHLEDIVKMVIAKSPNARIHWSACRSLESGTDVFSWDKPTYSGALGVLATKRP</sequence>
<evidence type="ECO:0000313" key="3">
    <source>
        <dbReference type="Proteomes" id="UP000660885"/>
    </source>
</evidence>
<dbReference type="RefSeq" id="WP_202831162.1">
    <property type="nucleotide sequence ID" value="NZ_JAETWB010000002.1"/>
</dbReference>